<dbReference type="InParanoid" id="A0A165ECF5"/>
<dbReference type="AlphaFoldDB" id="A0A165ECF5"/>
<organism evidence="1 2">
    <name type="scientific">Exidia glandulosa HHB12029</name>
    <dbReference type="NCBI Taxonomy" id="1314781"/>
    <lineage>
        <taxon>Eukaryota</taxon>
        <taxon>Fungi</taxon>
        <taxon>Dikarya</taxon>
        <taxon>Basidiomycota</taxon>
        <taxon>Agaricomycotina</taxon>
        <taxon>Agaricomycetes</taxon>
        <taxon>Auriculariales</taxon>
        <taxon>Exidiaceae</taxon>
        <taxon>Exidia</taxon>
    </lineage>
</organism>
<gene>
    <name evidence="1" type="ORF">EXIGLDRAFT_724676</name>
</gene>
<evidence type="ECO:0000313" key="2">
    <source>
        <dbReference type="Proteomes" id="UP000077266"/>
    </source>
</evidence>
<evidence type="ECO:0008006" key="3">
    <source>
        <dbReference type="Google" id="ProtNLM"/>
    </source>
</evidence>
<proteinExistence type="predicted"/>
<accession>A0A165ECF5</accession>
<sequence length="472" mass="52057">MLNFAQPRPPAWLSDDVLFEVFNNVGLSALIRAAGVCYQWRCVALAHQTFARNVHISSSAPVAVDLFLAQLEASQTGPLYVTVELLDEVASVDAVLAGVSKHFDRIIHAAFAINSNNAATLFHALRARALVLEKLEIIFVDAPIFVQGTVDTVFDILGGVELPPSLLGGEAPKLSVFGGVNLHLPHEAIPAFRGVDYVHLSACYAEGNMLTFTPRLFNASFPSARMMRFEGPQVLVHEGTHDDNVLPDDLEELYIDAGRHTGVVTSFVSAHALATIPRLIIGSWTEPSAQAIMRYLPHELRLRMVVSEEDPENDYCVEFVDLRNGLRRSFVEHRGAVDASTKTPAVLRDATWHERVAELTVSQSLWADTCLAQLIPQLLPALKRLTVILDAKDAFPLPARRIDKTRLDTVVFTTPYDWDRVSEDDVVSVLNTGLALVPGPSRLTICMAQGLLVDGSLPYTRVRRPDEVDLWF</sequence>
<name>A0A165ECF5_EXIGL</name>
<dbReference type="EMBL" id="KV426151">
    <property type="protein sequence ID" value="KZV86592.1"/>
    <property type="molecule type" value="Genomic_DNA"/>
</dbReference>
<dbReference type="InterPro" id="IPR036047">
    <property type="entry name" value="F-box-like_dom_sf"/>
</dbReference>
<protein>
    <recommendedName>
        <fullName evidence="3">F-box domain-containing protein</fullName>
    </recommendedName>
</protein>
<reference evidence="1 2" key="1">
    <citation type="journal article" date="2016" name="Mol. Biol. Evol.">
        <title>Comparative Genomics of Early-Diverging Mushroom-Forming Fungi Provides Insights into the Origins of Lignocellulose Decay Capabilities.</title>
        <authorList>
            <person name="Nagy L.G."/>
            <person name="Riley R."/>
            <person name="Tritt A."/>
            <person name="Adam C."/>
            <person name="Daum C."/>
            <person name="Floudas D."/>
            <person name="Sun H."/>
            <person name="Yadav J.S."/>
            <person name="Pangilinan J."/>
            <person name="Larsson K.H."/>
            <person name="Matsuura K."/>
            <person name="Barry K."/>
            <person name="Labutti K."/>
            <person name="Kuo R."/>
            <person name="Ohm R.A."/>
            <person name="Bhattacharya S.S."/>
            <person name="Shirouzu T."/>
            <person name="Yoshinaga Y."/>
            <person name="Martin F.M."/>
            <person name="Grigoriev I.V."/>
            <person name="Hibbett D.S."/>
        </authorList>
    </citation>
    <scope>NUCLEOTIDE SEQUENCE [LARGE SCALE GENOMIC DNA]</scope>
    <source>
        <strain evidence="1 2">HHB12029</strain>
    </source>
</reference>
<dbReference type="Proteomes" id="UP000077266">
    <property type="component" value="Unassembled WGS sequence"/>
</dbReference>
<evidence type="ECO:0000313" key="1">
    <source>
        <dbReference type="EMBL" id="KZV86592.1"/>
    </source>
</evidence>
<dbReference type="SUPFAM" id="SSF81383">
    <property type="entry name" value="F-box domain"/>
    <property type="match status" value="1"/>
</dbReference>
<keyword evidence="2" id="KW-1185">Reference proteome</keyword>